<evidence type="ECO:0000313" key="3">
    <source>
        <dbReference type="EMBL" id="UOE42769.1"/>
    </source>
</evidence>
<accession>A0ABY4BUB5</accession>
<gene>
    <name evidence="3" type="ORF">MTO99_11260</name>
</gene>
<protein>
    <submittedName>
        <fullName evidence="3">VanZ family protein</fullName>
    </submittedName>
</protein>
<dbReference type="RefSeq" id="WP_243553701.1">
    <property type="nucleotide sequence ID" value="NZ_CP094528.1"/>
</dbReference>
<feature type="transmembrane region" description="Helical" evidence="1">
    <location>
        <begin position="57"/>
        <end position="75"/>
    </location>
</feature>
<dbReference type="Pfam" id="PF04892">
    <property type="entry name" value="VanZ"/>
    <property type="match status" value="1"/>
</dbReference>
<keyword evidence="4" id="KW-1185">Reference proteome</keyword>
<proteinExistence type="predicted"/>
<organism evidence="3 4">
    <name type="scientific">Agromyces larvae</name>
    <dbReference type="NCBI Taxonomy" id="2929802"/>
    <lineage>
        <taxon>Bacteria</taxon>
        <taxon>Bacillati</taxon>
        <taxon>Actinomycetota</taxon>
        <taxon>Actinomycetes</taxon>
        <taxon>Micrococcales</taxon>
        <taxon>Microbacteriaceae</taxon>
        <taxon>Agromyces</taxon>
    </lineage>
</organism>
<dbReference type="EMBL" id="CP094528">
    <property type="protein sequence ID" value="UOE42769.1"/>
    <property type="molecule type" value="Genomic_DNA"/>
</dbReference>
<feature type="transmembrane region" description="Helical" evidence="1">
    <location>
        <begin position="82"/>
        <end position="100"/>
    </location>
</feature>
<evidence type="ECO:0000259" key="2">
    <source>
        <dbReference type="Pfam" id="PF04892"/>
    </source>
</evidence>
<reference evidence="3 4" key="1">
    <citation type="submission" date="2022-03" db="EMBL/GenBank/DDBJ databases">
        <title>Mucilaginibacter sp. isolated from the gut of Protaetia brevitarsis seulensis larvae.</title>
        <authorList>
            <person name="Won M."/>
            <person name="Kim S.-J."/>
            <person name="Kwon S.-W."/>
        </authorList>
    </citation>
    <scope>NUCLEOTIDE SEQUENCE [LARGE SCALE GENOMIC DNA]</scope>
    <source>
        <strain evidence="3 4">CFWR-12</strain>
    </source>
</reference>
<dbReference type="InterPro" id="IPR006976">
    <property type="entry name" value="VanZ-like"/>
</dbReference>
<sequence length="141" mass="15312">MHSPSSWVSRKLLTVALVVYVGGALAVLLVPTIGTAFGSVYSWFFNVVGWHWMRPSYLDVPANVLLFVPIGFLAVAWFERFWCGFAIAVALSVGAEFAQILLPARDANPRDILSNALGACLGAVLATVLLRRKTMSTARSE</sequence>
<evidence type="ECO:0000313" key="4">
    <source>
        <dbReference type="Proteomes" id="UP000832097"/>
    </source>
</evidence>
<keyword evidence="1" id="KW-0472">Membrane</keyword>
<feature type="domain" description="VanZ-like" evidence="2">
    <location>
        <begin position="50"/>
        <end position="129"/>
    </location>
</feature>
<feature type="transmembrane region" description="Helical" evidence="1">
    <location>
        <begin position="12"/>
        <end position="37"/>
    </location>
</feature>
<keyword evidence="1" id="KW-1133">Transmembrane helix</keyword>
<evidence type="ECO:0000256" key="1">
    <source>
        <dbReference type="SAM" id="Phobius"/>
    </source>
</evidence>
<feature type="transmembrane region" description="Helical" evidence="1">
    <location>
        <begin position="112"/>
        <end position="130"/>
    </location>
</feature>
<keyword evidence="1" id="KW-0812">Transmembrane</keyword>
<dbReference type="Proteomes" id="UP000832097">
    <property type="component" value="Chromosome"/>
</dbReference>
<name>A0ABY4BUB5_9MICO</name>